<evidence type="ECO:0000259" key="2">
    <source>
        <dbReference type="PROSITE" id="PS51186"/>
    </source>
</evidence>
<sequence>MGDNARNPAPTRDSILTFREVTEDNWRAVANLSPKDGQAGNLAANVWSLCEAHYSEDAWVRAIYADATLVGMLMMAIWDPDEAYYIWRLMIDGRYQNLGYGRRAVEYAITHIRQHNPRAKQLGVMSTPPEGKTSENPLKNVKPEDSPYRFYQKLGFKQTAPPDEDGEIMMSIEL</sequence>
<feature type="domain" description="N-acetyltransferase" evidence="2">
    <location>
        <begin position="16"/>
        <end position="174"/>
    </location>
</feature>
<dbReference type="Gene3D" id="3.40.630.30">
    <property type="match status" value="1"/>
</dbReference>
<keyword evidence="3" id="KW-0808">Transferase</keyword>
<proteinExistence type="predicted"/>
<dbReference type="SUPFAM" id="SSF55729">
    <property type="entry name" value="Acyl-CoA N-acyltransferases (Nat)"/>
    <property type="match status" value="1"/>
</dbReference>
<dbReference type="InterPro" id="IPR000182">
    <property type="entry name" value="GNAT_dom"/>
</dbReference>
<dbReference type="AlphaFoldDB" id="A0A5N6VB37"/>
<evidence type="ECO:0000313" key="3">
    <source>
        <dbReference type="EMBL" id="KAE8168225.1"/>
    </source>
</evidence>
<reference evidence="3 4" key="1">
    <citation type="submission" date="2019-04" db="EMBL/GenBank/DDBJ databases">
        <title>Friends and foes A comparative genomics study of 23 Aspergillus species from section Flavi.</title>
        <authorList>
            <consortium name="DOE Joint Genome Institute"/>
            <person name="Kjaerbolling I."/>
            <person name="Vesth T."/>
            <person name="Frisvad J.C."/>
            <person name="Nybo J.L."/>
            <person name="Theobald S."/>
            <person name="Kildgaard S."/>
            <person name="Isbrandt T."/>
            <person name="Kuo A."/>
            <person name="Sato A."/>
            <person name="Lyhne E.K."/>
            <person name="Kogle M.E."/>
            <person name="Wiebenga A."/>
            <person name="Kun R.S."/>
            <person name="Lubbers R.J."/>
            <person name="Makela M.R."/>
            <person name="Barry K."/>
            <person name="Chovatia M."/>
            <person name="Clum A."/>
            <person name="Daum C."/>
            <person name="Haridas S."/>
            <person name="He G."/>
            <person name="LaButti K."/>
            <person name="Lipzen A."/>
            <person name="Mondo S."/>
            <person name="Riley R."/>
            <person name="Salamov A."/>
            <person name="Simmons B.A."/>
            <person name="Magnuson J.K."/>
            <person name="Henrissat B."/>
            <person name="Mortensen U.H."/>
            <person name="Larsen T.O."/>
            <person name="Devries R.P."/>
            <person name="Grigoriev I.V."/>
            <person name="Machida M."/>
            <person name="Baker S.E."/>
            <person name="Andersen M.R."/>
        </authorList>
    </citation>
    <scope>NUCLEOTIDE SEQUENCE [LARGE SCALE GENOMIC DNA]</scope>
    <source>
        <strain evidence="3 4">CBS 117626</strain>
    </source>
</reference>
<feature type="region of interest" description="Disordered" evidence="1">
    <location>
        <begin position="122"/>
        <end position="145"/>
    </location>
</feature>
<protein>
    <submittedName>
        <fullName evidence="3">Acyl-CoA N-acyltransferase</fullName>
    </submittedName>
</protein>
<dbReference type="GO" id="GO:0016747">
    <property type="term" value="F:acyltransferase activity, transferring groups other than amino-acyl groups"/>
    <property type="evidence" value="ECO:0007669"/>
    <property type="project" value="InterPro"/>
</dbReference>
<keyword evidence="4" id="KW-1185">Reference proteome</keyword>
<dbReference type="PROSITE" id="PS51186">
    <property type="entry name" value="GNAT"/>
    <property type="match status" value="1"/>
</dbReference>
<dbReference type="OrthoDB" id="4216009at2759"/>
<gene>
    <name evidence="3" type="ORF">BDV40DRAFT_294772</name>
</gene>
<dbReference type="Pfam" id="PF00583">
    <property type="entry name" value="Acetyltransf_1"/>
    <property type="match status" value="1"/>
</dbReference>
<evidence type="ECO:0000313" key="4">
    <source>
        <dbReference type="Proteomes" id="UP000326950"/>
    </source>
</evidence>
<keyword evidence="3" id="KW-0012">Acyltransferase</keyword>
<dbReference type="EMBL" id="ML738586">
    <property type="protein sequence ID" value="KAE8168225.1"/>
    <property type="molecule type" value="Genomic_DNA"/>
</dbReference>
<accession>A0A5N6VB37</accession>
<dbReference type="CDD" id="cd04301">
    <property type="entry name" value="NAT_SF"/>
    <property type="match status" value="1"/>
</dbReference>
<evidence type="ECO:0000256" key="1">
    <source>
        <dbReference type="SAM" id="MobiDB-lite"/>
    </source>
</evidence>
<organism evidence="3 4">
    <name type="scientific">Aspergillus tamarii</name>
    <dbReference type="NCBI Taxonomy" id="41984"/>
    <lineage>
        <taxon>Eukaryota</taxon>
        <taxon>Fungi</taxon>
        <taxon>Dikarya</taxon>
        <taxon>Ascomycota</taxon>
        <taxon>Pezizomycotina</taxon>
        <taxon>Eurotiomycetes</taxon>
        <taxon>Eurotiomycetidae</taxon>
        <taxon>Eurotiales</taxon>
        <taxon>Aspergillaceae</taxon>
        <taxon>Aspergillus</taxon>
        <taxon>Aspergillus subgen. Circumdati</taxon>
    </lineage>
</organism>
<dbReference type="Proteomes" id="UP000326950">
    <property type="component" value="Unassembled WGS sequence"/>
</dbReference>
<name>A0A5N6VB37_ASPTM</name>
<dbReference type="InterPro" id="IPR016181">
    <property type="entry name" value="Acyl_CoA_acyltransferase"/>
</dbReference>